<dbReference type="InterPro" id="IPR049551">
    <property type="entry name" value="PKS_DH_C"/>
</dbReference>
<dbReference type="FunFam" id="3.40.366.10:FF:000002">
    <property type="entry name" value="Probable polyketide synthase 2"/>
    <property type="match status" value="1"/>
</dbReference>
<dbReference type="EC" id="2.3.1.94" evidence="13"/>
<dbReference type="Pfam" id="PF02801">
    <property type="entry name" value="Ketoacyl-synt_C"/>
    <property type="match status" value="1"/>
</dbReference>
<dbReference type="Gene3D" id="3.40.50.720">
    <property type="entry name" value="NAD(P)-binding Rossmann-like Domain"/>
    <property type="match status" value="1"/>
</dbReference>
<gene>
    <name evidence="18" type="ORF">AJAP_12415</name>
</gene>
<dbReference type="GO" id="GO:0031177">
    <property type="term" value="F:phosphopantetheine binding"/>
    <property type="evidence" value="ECO:0007669"/>
    <property type="project" value="InterPro"/>
</dbReference>
<sequence>MSGDEKLLENLKWATGELRRARRRLVELEEAGHEPIAVVGMSCRFPGGVRSPEQLWDLVASGTDALSEFPGDRGWDLGGLFDPDPDTPGKTYVSEGGFLYDAGDFDAAFFGISPREAQAMDPQQRLLLEAAWEVLERAGIDPATLRGSRTGVFAGVIHNDYTGVLTDIPPELEPYLGNGNFSSVASGRIAYTLGLEGPAVSVDTACSSSLVALHLAAQSLRREECTLALVGGVNVMTHPAAFVDFSRQRGLAADGRCKAFADAADGTGWGEGVGMLLVERLSDAQRNGHQILAVLRGSAINQDGASNGLTAPNGPAQQRVIRQALADARLAPGQVDVVEGHGTGTTLGDPIEAQALLATYGQDRERPLLLGSLKSNLGHTQAAAGVGGVIKMVQAIRHGIAPRTLHVDAPSSHVDWSAGEVSLLTGEQPWPETGEPRRAGVSSFGISGTNAHVILEQAPAVGAESLVDTRVLESAALPFVLSGRSEEALAAQASKLAGYLTGEPSPKAIARALADTRSALQHRAVVLAEDLGELLGGLRSLAEGEPAARVLTGTAEAGKAVFVFPGQGSQWVGMAEELVVAAPVFAESMAECEKALSSFVDWKLSEVLSDAAALERVDVVQPVLFAVMVSLARLWRACGVEPAAVVGHSQGEIAAACVAGALSLDDAARVVCLRSKAILALSGLGGMVSVAASEDRVRELLPEGVSVAAVNGPSSVVVSGDVAGLEALIKRCELLDVRAKRIPVDYASHSAHVDAIEQEVLSALADVTPHAPVIPFYSTVTDEPLELDAGYWFRNLRGTVQFAKTVDRLLEDGFRFFVETSPHPVLVPGISEDAVALGSLRRGEGGAERFVASLAEAHTQGLSPSWSAVLPPAERVDLPTYAFQHKRFWLEAGAASGDASAFGQTVVDHPLLGAALPLADGDGLVLTGRISPETQPWLADHAVLDTVLLPGTGFVELALRAGRDVGCDSIDELTLEAPLVLDGPVALQVVLGEPDERGRRAVSVHSRPEDSAEPWTRNAQGTLFAGTPSTVSFAEWPPPGASEVPVTDLYDRFAELGLAYGPVFQGLRAAWRQGDDVFAEVDLPAGEEADRFGVHPALLDAALHTLGLGARDETVRLPFTWSGVTLHATGASKLRVRLTPTADGGSLTVADDSGTPVLTVGELGLRPFSPAQLGRHRDSLFRLDWVPAPVGSPSPEEPVVWRCPEGELRPVLEEVLKRIQADSTATTVVLTSGAVASASPDPVTAAVWGLVRSAQAEHPGRFVLIDARTDDEVRTALATGEAQVAVHDGKPLVPRLARVAAADAGEPDWTPDDVVLITGGTGRLGQALARHLAVRHGVRGLVLTGRTGTGAEDLIADLAERGTQVTVAACDVADPAAVRALLAAHPVTAVVHAAAVLDDGLVDGLTPDRLGTVLTPKADGARVLHELAGPVRKFVVFSSAAGVFGNPGQAGYAAANAYADALMLQRRAEGLPGVSLAWGFWAERSKLTGELDDTDVRRMARAGVTALSTEEGLALFDAAVAGADGLLVPAKIDLTAFRGRPATEIPALLRGLVRVPARRSGETSGTAEALKRDLAGKPEAERVRLLLEVVRVRVAAVLGHESADAIAEDRGFLELGFDSLTAVELRNRLAEATGLRLPPTLVFDRPNAGALAAHLAAELATEAAGPGLDAELDRFAAALTAADPGEAERARLTARLRALLGTLQGGEDAAEEIDGKLESADDEEMFAFIDNVLKPS</sequence>
<feature type="domain" description="Carrier" evidence="15">
    <location>
        <begin position="1584"/>
        <end position="1659"/>
    </location>
</feature>
<dbReference type="Gene3D" id="1.10.1200.10">
    <property type="entry name" value="ACP-like"/>
    <property type="match status" value="1"/>
</dbReference>
<evidence type="ECO:0000256" key="7">
    <source>
        <dbReference type="ARBA" id="ARBA00023268"/>
    </source>
</evidence>
<dbReference type="FunFam" id="1.10.1200.10:FF:000007">
    <property type="entry name" value="Probable polyketide synthase pks17"/>
    <property type="match status" value="1"/>
</dbReference>
<dbReference type="Pfam" id="PF00698">
    <property type="entry name" value="Acyl_transf_1"/>
    <property type="match status" value="1"/>
</dbReference>
<dbReference type="SMART" id="SM00822">
    <property type="entry name" value="PKS_KR"/>
    <property type="match status" value="1"/>
</dbReference>
<dbReference type="Proteomes" id="UP000028492">
    <property type="component" value="Chromosome"/>
</dbReference>
<dbReference type="SMART" id="SM00825">
    <property type="entry name" value="PKS_KS"/>
    <property type="match status" value="1"/>
</dbReference>
<evidence type="ECO:0000256" key="14">
    <source>
        <dbReference type="PROSITE-ProRule" id="PRU01363"/>
    </source>
</evidence>
<dbReference type="InterPro" id="IPR049552">
    <property type="entry name" value="PKS_DH_N"/>
</dbReference>
<dbReference type="InterPro" id="IPR018201">
    <property type="entry name" value="Ketoacyl_synth_AS"/>
</dbReference>
<dbReference type="PROSITE" id="PS52019">
    <property type="entry name" value="PKS_MFAS_DH"/>
    <property type="match status" value="1"/>
</dbReference>
<dbReference type="KEGG" id="aja:AJAP_12415"/>
<dbReference type="InterPro" id="IPR014043">
    <property type="entry name" value="Acyl_transferase_dom"/>
</dbReference>
<dbReference type="SMART" id="SM00826">
    <property type="entry name" value="PKS_DH"/>
    <property type="match status" value="1"/>
</dbReference>
<accession>A0A075UYU7</accession>
<evidence type="ECO:0000256" key="9">
    <source>
        <dbReference type="ARBA" id="ARBA00052442"/>
    </source>
</evidence>
<evidence type="ECO:0000256" key="10">
    <source>
        <dbReference type="ARBA" id="ARBA00060158"/>
    </source>
</evidence>
<dbReference type="PROSITE" id="PS50075">
    <property type="entry name" value="CARRIER"/>
    <property type="match status" value="1"/>
</dbReference>
<comment type="cofactor">
    <cofactor evidence="1">
        <name>pantetheine 4'-phosphate</name>
        <dbReference type="ChEBI" id="CHEBI:47942"/>
    </cofactor>
</comment>
<dbReference type="HOGENOM" id="CLU_000022_35_2_11"/>
<reference evidence="18 19" key="1">
    <citation type="journal article" date="2014" name="J. Biotechnol.">
        <title>Complete genome sequence of the actinobacterium Amycolatopsis japonica MG417-CF17(T) (=DSM 44213T) producing (S,S)-N,N'-ethylenediaminedisuccinic acid.</title>
        <authorList>
            <person name="Stegmann E."/>
            <person name="Albersmeier A."/>
            <person name="Spohn M."/>
            <person name="Gert H."/>
            <person name="Weber T."/>
            <person name="Wohlleben W."/>
            <person name="Kalinowski J."/>
            <person name="Ruckert C."/>
        </authorList>
    </citation>
    <scope>NUCLEOTIDE SEQUENCE [LARGE SCALE GENOMIC DNA]</scope>
    <source>
        <strain evidence="19">MG417-CF17 (DSM 44213)</strain>
    </source>
</reference>
<comment type="function">
    <text evidence="10">Involved in the biosynthesis of antibiotic erythromycin via the biosynthesis of its aglycone precursor, 6-deoxyerythronolide B (6-dEB).</text>
</comment>
<evidence type="ECO:0000256" key="8">
    <source>
        <dbReference type="ARBA" id="ARBA00023315"/>
    </source>
</evidence>
<keyword evidence="19" id="KW-1185">Reference proteome</keyword>
<keyword evidence="5" id="KW-0677">Repeat</keyword>
<dbReference type="SUPFAM" id="SSF53901">
    <property type="entry name" value="Thiolase-like"/>
    <property type="match status" value="1"/>
</dbReference>
<keyword evidence="4" id="KW-0808">Transferase</keyword>
<evidence type="ECO:0000256" key="6">
    <source>
        <dbReference type="ARBA" id="ARBA00023194"/>
    </source>
</evidence>
<evidence type="ECO:0000259" key="15">
    <source>
        <dbReference type="PROSITE" id="PS50075"/>
    </source>
</evidence>
<dbReference type="PROSITE" id="PS00012">
    <property type="entry name" value="PHOSPHOPANTETHEINE"/>
    <property type="match status" value="1"/>
</dbReference>
<dbReference type="SMART" id="SM00827">
    <property type="entry name" value="PKS_AT"/>
    <property type="match status" value="1"/>
</dbReference>
<dbReference type="Pfam" id="PF22953">
    <property type="entry name" value="SpnB_Rossmann"/>
    <property type="match status" value="1"/>
</dbReference>
<dbReference type="GO" id="GO:0033068">
    <property type="term" value="P:macrolide biosynthetic process"/>
    <property type="evidence" value="ECO:0007669"/>
    <property type="project" value="UniProtKB-ARBA"/>
</dbReference>
<dbReference type="PROSITE" id="PS52004">
    <property type="entry name" value="KS3_2"/>
    <property type="match status" value="1"/>
</dbReference>
<dbReference type="Pfam" id="PF16197">
    <property type="entry name" value="KAsynt_C_assoc"/>
    <property type="match status" value="1"/>
</dbReference>
<dbReference type="FunFam" id="3.40.47.10:FF:000019">
    <property type="entry name" value="Polyketide synthase type I"/>
    <property type="match status" value="1"/>
</dbReference>
<dbReference type="InterPro" id="IPR009081">
    <property type="entry name" value="PP-bd_ACP"/>
</dbReference>
<dbReference type="InterPro" id="IPR049900">
    <property type="entry name" value="PKS_mFAS_DH"/>
</dbReference>
<dbReference type="Gene3D" id="3.40.47.10">
    <property type="match status" value="1"/>
</dbReference>
<dbReference type="EMBL" id="CP008953">
    <property type="protein sequence ID" value="AIG75365.1"/>
    <property type="molecule type" value="Genomic_DNA"/>
</dbReference>
<dbReference type="InterPro" id="IPR020806">
    <property type="entry name" value="PKS_PP-bd"/>
</dbReference>
<dbReference type="InterPro" id="IPR001227">
    <property type="entry name" value="Ac_transferase_dom_sf"/>
</dbReference>
<dbReference type="PANTHER" id="PTHR43775">
    <property type="entry name" value="FATTY ACID SYNTHASE"/>
    <property type="match status" value="1"/>
</dbReference>
<evidence type="ECO:0000256" key="5">
    <source>
        <dbReference type="ARBA" id="ARBA00022737"/>
    </source>
</evidence>
<dbReference type="Pfam" id="PF08990">
    <property type="entry name" value="Docking"/>
    <property type="match status" value="1"/>
</dbReference>
<dbReference type="CDD" id="cd08956">
    <property type="entry name" value="KR_3_FAS_SDR_x"/>
    <property type="match status" value="1"/>
</dbReference>
<keyword evidence="6" id="KW-0045">Antibiotic biosynthesis</keyword>
<evidence type="ECO:0000259" key="17">
    <source>
        <dbReference type="PROSITE" id="PS52019"/>
    </source>
</evidence>
<dbReference type="InterPro" id="IPR057326">
    <property type="entry name" value="KR_dom"/>
</dbReference>
<dbReference type="SMART" id="SM00823">
    <property type="entry name" value="PKS_PP"/>
    <property type="match status" value="1"/>
</dbReference>
<dbReference type="CDD" id="cd00833">
    <property type="entry name" value="PKS"/>
    <property type="match status" value="1"/>
</dbReference>
<dbReference type="Pfam" id="PF00550">
    <property type="entry name" value="PP-binding"/>
    <property type="match status" value="1"/>
</dbReference>
<feature type="active site" description="Proton donor; for dehydratase activity" evidence="14">
    <location>
        <position position="1100"/>
    </location>
</feature>
<dbReference type="InterPro" id="IPR013968">
    <property type="entry name" value="PKS_KR"/>
</dbReference>
<dbReference type="InterPro" id="IPR015083">
    <property type="entry name" value="NorB/c/GfsB-D-like_docking"/>
</dbReference>
<dbReference type="PROSITE" id="PS00606">
    <property type="entry name" value="KS3_1"/>
    <property type="match status" value="1"/>
</dbReference>
<dbReference type="STRING" id="208439.AJAP_12415"/>
<dbReference type="InterPro" id="IPR014030">
    <property type="entry name" value="Ketoacyl_synth_N"/>
</dbReference>
<dbReference type="RefSeq" id="WP_038510801.1">
    <property type="nucleotide sequence ID" value="NZ_CP008953.1"/>
</dbReference>
<evidence type="ECO:0000313" key="18">
    <source>
        <dbReference type="EMBL" id="AIG75365.1"/>
    </source>
</evidence>
<dbReference type="Gene3D" id="3.30.70.3290">
    <property type="match status" value="1"/>
</dbReference>
<dbReference type="Pfam" id="PF21089">
    <property type="entry name" value="PKS_DH_N"/>
    <property type="match status" value="1"/>
</dbReference>
<keyword evidence="7" id="KW-0511">Multifunctional enzyme</keyword>
<dbReference type="SMART" id="SM01294">
    <property type="entry name" value="PKS_PP_betabranch"/>
    <property type="match status" value="1"/>
</dbReference>
<dbReference type="InterPro" id="IPR032821">
    <property type="entry name" value="PKS_assoc"/>
</dbReference>
<evidence type="ECO:0000256" key="13">
    <source>
        <dbReference type="ARBA" id="ARBA00066981"/>
    </source>
</evidence>
<evidence type="ECO:0000256" key="4">
    <source>
        <dbReference type="ARBA" id="ARBA00022679"/>
    </source>
</evidence>
<keyword evidence="8" id="KW-0012">Acyltransferase</keyword>
<dbReference type="InterPro" id="IPR042104">
    <property type="entry name" value="PKS_dehydratase_sf"/>
</dbReference>
<keyword evidence="3" id="KW-0597">Phosphoprotein</keyword>
<comment type="catalytic activity">
    <reaction evidence="9">
        <text>6 (S)-methylmalonyl-CoA + propanoyl-CoA + 6 NADPH + 12 H(+) = 6-deoxyerythronolide B + 6 CO2 + 6 NADP(+) + 7 CoA + H2O</text>
        <dbReference type="Rhea" id="RHEA:23068"/>
        <dbReference type="ChEBI" id="CHEBI:15377"/>
        <dbReference type="ChEBI" id="CHEBI:15378"/>
        <dbReference type="ChEBI" id="CHEBI:16089"/>
        <dbReference type="ChEBI" id="CHEBI:16526"/>
        <dbReference type="ChEBI" id="CHEBI:57287"/>
        <dbReference type="ChEBI" id="CHEBI:57327"/>
        <dbReference type="ChEBI" id="CHEBI:57392"/>
        <dbReference type="ChEBI" id="CHEBI:57783"/>
        <dbReference type="ChEBI" id="CHEBI:58349"/>
        <dbReference type="EC" id="2.3.1.94"/>
    </reaction>
</comment>
<dbReference type="InterPro" id="IPR055123">
    <property type="entry name" value="SpnB-like_Rossmann"/>
</dbReference>
<dbReference type="eggNOG" id="COG3321">
    <property type="taxonomic scope" value="Bacteria"/>
</dbReference>
<dbReference type="GO" id="GO:0004315">
    <property type="term" value="F:3-oxoacyl-[acyl-carrier-protein] synthase activity"/>
    <property type="evidence" value="ECO:0007669"/>
    <property type="project" value="InterPro"/>
</dbReference>
<dbReference type="Pfam" id="PF14765">
    <property type="entry name" value="PS-DH"/>
    <property type="match status" value="1"/>
</dbReference>
<dbReference type="GO" id="GO:0047879">
    <property type="term" value="F:erythronolide synthase activity"/>
    <property type="evidence" value="ECO:0007669"/>
    <property type="project" value="UniProtKB-EC"/>
</dbReference>
<name>A0A075UYU7_9PSEU</name>
<dbReference type="GO" id="GO:0006633">
    <property type="term" value="P:fatty acid biosynthetic process"/>
    <property type="evidence" value="ECO:0007669"/>
    <property type="project" value="InterPro"/>
</dbReference>
<feature type="region of interest" description="N-terminal hotdog fold" evidence="14">
    <location>
        <begin position="909"/>
        <end position="1030"/>
    </location>
</feature>
<organism evidence="18 19">
    <name type="scientific">Amycolatopsis japonica</name>
    <dbReference type="NCBI Taxonomy" id="208439"/>
    <lineage>
        <taxon>Bacteria</taxon>
        <taxon>Bacillati</taxon>
        <taxon>Actinomycetota</taxon>
        <taxon>Actinomycetes</taxon>
        <taxon>Pseudonocardiales</taxon>
        <taxon>Pseudonocardiaceae</taxon>
        <taxon>Amycolatopsis</taxon>
        <taxon>Amycolatopsis japonica group</taxon>
    </lineage>
</organism>
<dbReference type="GO" id="GO:0004312">
    <property type="term" value="F:fatty acid synthase activity"/>
    <property type="evidence" value="ECO:0007669"/>
    <property type="project" value="TreeGrafter"/>
</dbReference>
<dbReference type="InterPro" id="IPR036291">
    <property type="entry name" value="NAD(P)-bd_dom_sf"/>
</dbReference>
<dbReference type="InterPro" id="IPR020841">
    <property type="entry name" value="PKS_Beta-ketoAc_synthase_dom"/>
</dbReference>
<evidence type="ECO:0000313" key="19">
    <source>
        <dbReference type="Proteomes" id="UP000028492"/>
    </source>
</evidence>
<dbReference type="SUPFAM" id="SSF47336">
    <property type="entry name" value="ACP-like"/>
    <property type="match status" value="1"/>
</dbReference>
<dbReference type="SUPFAM" id="SSF51735">
    <property type="entry name" value="NAD(P)-binding Rossmann-fold domains"/>
    <property type="match status" value="2"/>
</dbReference>
<dbReference type="Pfam" id="PF08659">
    <property type="entry name" value="KR"/>
    <property type="match status" value="1"/>
</dbReference>
<feature type="domain" description="PKS/mFAS DH" evidence="17">
    <location>
        <begin position="909"/>
        <end position="1174"/>
    </location>
</feature>
<dbReference type="Gene3D" id="3.10.129.110">
    <property type="entry name" value="Polyketide synthase dehydratase"/>
    <property type="match status" value="1"/>
</dbReference>
<comment type="subunit">
    <text evidence="12">Homodimer. Erythronolide synthase is composed of EryAI, EryAII and EryAIII multimodular (2 modules) polypeptides each coding for a functional synthase subunit which participates in 2 of the six FAS-like elongation steps required for formation of the polyketide. Module 1, 2, 3, 4, 5, and 6 participating in biosynthesis steps 1, 2, 3, 4, 5, and 6, respectively.</text>
</comment>
<evidence type="ECO:0000256" key="11">
    <source>
        <dbReference type="ARBA" id="ARBA00060622"/>
    </source>
</evidence>
<evidence type="ECO:0000256" key="12">
    <source>
        <dbReference type="ARBA" id="ARBA00063272"/>
    </source>
</evidence>
<feature type="region of interest" description="C-terminal hotdog fold" evidence="14">
    <location>
        <begin position="1041"/>
        <end position="1174"/>
    </location>
</feature>
<evidence type="ECO:0000256" key="1">
    <source>
        <dbReference type="ARBA" id="ARBA00001957"/>
    </source>
</evidence>
<dbReference type="SUPFAM" id="SSF52151">
    <property type="entry name" value="FabD/lysophospholipase-like"/>
    <property type="match status" value="1"/>
</dbReference>
<feature type="active site" description="Proton acceptor; for dehydratase activity" evidence="14">
    <location>
        <position position="941"/>
    </location>
</feature>
<proteinExistence type="predicted"/>
<feature type="domain" description="Ketosynthase family 3 (KS3)" evidence="16">
    <location>
        <begin position="33"/>
        <end position="457"/>
    </location>
</feature>
<dbReference type="InterPro" id="IPR050091">
    <property type="entry name" value="PKS_NRPS_Biosynth_Enz"/>
</dbReference>
<evidence type="ECO:0000259" key="16">
    <source>
        <dbReference type="PROSITE" id="PS52004"/>
    </source>
</evidence>
<comment type="pathway">
    <text evidence="11">Antibiotic biosynthesis; erythromycin biosynthesis.</text>
</comment>
<dbReference type="InterPro" id="IPR036736">
    <property type="entry name" value="ACP-like_sf"/>
</dbReference>
<dbReference type="InterPro" id="IPR014031">
    <property type="entry name" value="Ketoacyl_synth_C"/>
</dbReference>
<dbReference type="InterPro" id="IPR020807">
    <property type="entry name" value="PKS_DH"/>
</dbReference>
<dbReference type="Pfam" id="PF00109">
    <property type="entry name" value="ketoacyl-synt"/>
    <property type="match status" value="1"/>
</dbReference>
<evidence type="ECO:0000256" key="3">
    <source>
        <dbReference type="ARBA" id="ARBA00022553"/>
    </source>
</evidence>
<dbReference type="InterPro" id="IPR006162">
    <property type="entry name" value="Ppantetheine_attach_site"/>
</dbReference>
<dbReference type="PANTHER" id="PTHR43775:SF51">
    <property type="entry name" value="INACTIVE PHENOLPHTHIOCEROL SYNTHESIS POLYKETIDE SYNTHASE TYPE I PKS1-RELATED"/>
    <property type="match status" value="1"/>
</dbReference>
<dbReference type="Gene3D" id="3.40.366.10">
    <property type="entry name" value="Malonyl-Coenzyme A Acyl Carrier Protein, domain 2"/>
    <property type="match status" value="1"/>
</dbReference>
<dbReference type="InterPro" id="IPR016039">
    <property type="entry name" value="Thiolase-like"/>
</dbReference>
<dbReference type="InterPro" id="IPR016035">
    <property type="entry name" value="Acyl_Trfase/lysoPLipase"/>
</dbReference>
<dbReference type="InterPro" id="IPR016036">
    <property type="entry name" value="Malonyl_transacylase_ACP-bd"/>
</dbReference>
<keyword evidence="2" id="KW-0596">Phosphopantetheine</keyword>
<dbReference type="SUPFAM" id="SSF55048">
    <property type="entry name" value="Probable ACP-binding domain of malonyl-CoA ACP transacylase"/>
    <property type="match status" value="1"/>
</dbReference>
<protein>
    <recommendedName>
        <fullName evidence="13">6-deoxyerythronolide-B synthase</fullName>
        <ecNumber evidence="13">2.3.1.94</ecNumber>
    </recommendedName>
</protein>
<evidence type="ECO:0000256" key="2">
    <source>
        <dbReference type="ARBA" id="ARBA00022450"/>
    </source>
</evidence>